<sequence length="224" mass="23498">MLAWLLALVACGIAIARANFTADLSAFLPRAPSAGQRVLVDQLRDGIVSRMILVAIDGGDAATRAALSRRVAGTLRADRQFSAVNNGEAIDDARDRQFVFDHRYLLSPAVSPQRFSADGLHQALGDSLDLLSSSAGLVAKAMLPRDPTGEVTALIDRLDSGAQPAMRDGVWASRDGTRAVLVVQTAAAGADTDAQARAIDAVRRAFAAATRTLPNGAAYTLAMT</sequence>
<reference evidence="2 3" key="1">
    <citation type="submission" date="2019-09" db="EMBL/GenBank/DDBJ databases">
        <title>Draft genome sequences of 48 bacterial type strains from the CCUG.</title>
        <authorList>
            <person name="Tunovic T."/>
            <person name="Pineiro-Iglesias B."/>
            <person name="Unosson C."/>
            <person name="Inganas E."/>
            <person name="Ohlen M."/>
            <person name="Cardew S."/>
            <person name="Jensie-Markopoulos S."/>
            <person name="Salva-Serra F."/>
            <person name="Jaen-Luchoro D."/>
            <person name="Karlsson R."/>
            <person name="Svensson-Stadler L."/>
            <person name="Chun J."/>
            <person name="Moore E."/>
        </authorList>
    </citation>
    <scope>NUCLEOTIDE SEQUENCE [LARGE SCALE GENOMIC DNA]</scope>
    <source>
        <strain evidence="2 3">CCUG 65687</strain>
    </source>
</reference>
<evidence type="ECO:0000313" key="3">
    <source>
        <dbReference type="Proteomes" id="UP000473571"/>
    </source>
</evidence>
<evidence type="ECO:0000313" key="2">
    <source>
        <dbReference type="EMBL" id="KAB0632882.1"/>
    </source>
</evidence>
<dbReference type="AlphaFoldDB" id="A0A6L3MNN7"/>
<dbReference type="EMBL" id="VZOL01001330">
    <property type="protein sequence ID" value="KAB0632882.1"/>
    <property type="molecule type" value="Genomic_DNA"/>
</dbReference>
<gene>
    <name evidence="2" type="ORF">F7R13_35340</name>
</gene>
<organism evidence="2 3">
    <name type="scientific">Burkholderia territorii</name>
    <dbReference type="NCBI Taxonomy" id="1503055"/>
    <lineage>
        <taxon>Bacteria</taxon>
        <taxon>Pseudomonadati</taxon>
        <taxon>Pseudomonadota</taxon>
        <taxon>Betaproteobacteria</taxon>
        <taxon>Burkholderiales</taxon>
        <taxon>Burkholderiaceae</taxon>
        <taxon>Burkholderia</taxon>
        <taxon>Burkholderia cepacia complex</taxon>
    </lineage>
</organism>
<dbReference type="Proteomes" id="UP000473571">
    <property type="component" value="Unassembled WGS sequence"/>
</dbReference>
<proteinExistence type="predicted"/>
<evidence type="ECO:0000256" key="1">
    <source>
        <dbReference type="SAM" id="SignalP"/>
    </source>
</evidence>
<evidence type="ECO:0008006" key="4">
    <source>
        <dbReference type="Google" id="ProtNLM"/>
    </source>
</evidence>
<protein>
    <recommendedName>
        <fullName evidence="4">MMPL family transporter</fullName>
    </recommendedName>
</protein>
<name>A0A6L3MNN7_9BURK</name>
<feature type="non-terminal residue" evidence="2">
    <location>
        <position position="224"/>
    </location>
</feature>
<feature type="chain" id="PRO_5026980885" description="MMPL family transporter" evidence="1">
    <location>
        <begin position="22"/>
        <end position="224"/>
    </location>
</feature>
<keyword evidence="1" id="KW-0732">Signal</keyword>
<feature type="signal peptide" evidence="1">
    <location>
        <begin position="1"/>
        <end position="21"/>
    </location>
</feature>
<accession>A0A6L3MNN7</accession>
<comment type="caution">
    <text evidence="2">The sequence shown here is derived from an EMBL/GenBank/DDBJ whole genome shotgun (WGS) entry which is preliminary data.</text>
</comment>